<keyword evidence="7" id="KW-1185">Reference proteome</keyword>
<reference evidence="6 7" key="1">
    <citation type="submission" date="2010-04" db="EMBL/GenBank/DDBJ databases">
        <authorList>
            <person name="Weinstock G."/>
            <person name="Sodergren E."/>
            <person name="Clifton S."/>
            <person name="Fulton L."/>
            <person name="Fulton B."/>
            <person name="Courtney L."/>
            <person name="Fronick C."/>
            <person name="Harrison M."/>
            <person name="Strong C."/>
            <person name="Farmer C."/>
            <person name="Delahaunty K."/>
            <person name="Markovic C."/>
            <person name="Hall O."/>
            <person name="Minx P."/>
            <person name="Tomlinson C."/>
            <person name="Mitreva M."/>
            <person name="Hou S."/>
            <person name="Wollam A."/>
            <person name="Pepin K.H."/>
            <person name="Johnson M."/>
            <person name="Bhonagiri V."/>
            <person name="Zhang X."/>
            <person name="Suruliraj S."/>
            <person name="Warren W."/>
            <person name="Chinwalla A."/>
            <person name="Mardis E.R."/>
            <person name="Wilson R.K."/>
        </authorList>
    </citation>
    <scope>NUCLEOTIDE SEQUENCE [LARGE SCALE GENOMIC DNA]</scope>
    <source>
        <strain evidence="6 7">DSM 20306</strain>
    </source>
</reference>
<feature type="transmembrane region" description="Helical" evidence="3">
    <location>
        <begin position="33"/>
        <end position="52"/>
    </location>
</feature>
<name>A0ABN0AFA9_CORAM</name>
<gene>
    <name evidence="6" type="ORF">HMPREF0281_01303</name>
</gene>
<feature type="compositionally biased region" description="Basic and acidic residues" evidence="2">
    <location>
        <begin position="1"/>
        <end position="11"/>
    </location>
</feature>
<evidence type="ECO:0000259" key="5">
    <source>
        <dbReference type="Pfam" id="PF13399"/>
    </source>
</evidence>
<dbReference type="Gene3D" id="3.30.70.2390">
    <property type="match status" value="1"/>
</dbReference>
<dbReference type="Pfam" id="PF13399">
    <property type="entry name" value="LytR_C"/>
    <property type="match status" value="1"/>
</dbReference>
<keyword evidence="3" id="KW-1133">Transmembrane helix</keyword>
<feature type="domain" description="Cell envelope-related transcriptional attenuator" evidence="4">
    <location>
        <begin position="121"/>
        <end position="303"/>
    </location>
</feature>
<dbReference type="NCBIfam" id="TIGR00350">
    <property type="entry name" value="lytR_cpsA_psr"/>
    <property type="match status" value="1"/>
</dbReference>
<dbReference type="InterPro" id="IPR050922">
    <property type="entry name" value="LytR/CpsA/Psr_CW_biosynth"/>
</dbReference>
<feature type="compositionally biased region" description="Polar residues" evidence="2">
    <location>
        <begin position="15"/>
        <end position="24"/>
    </location>
</feature>
<feature type="region of interest" description="Disordered" evidence="2">
    <location>
        <begin position="1"/>
        <end position="24"/>
    </location>
</feature>
<dbReference type="PANTHER" id="PTHR33392">
    <property type="entry name" value="POLYISOPRENYL-TEICHOIC ACID--PEPTIDOGLYCAN TEICHOIC ACID TRANSFERASE TAGU"/>
    <property type="match status" value="1"/>
</dbReference>
<dbReference type="RefSeq" id="WP_003847340.1">
    <property type="nucleotide sequence ID" value="NZ_CP009244.1"/>
</dbReference>
<evidence type="ECO:0000256" key="1">
    <source>
        <dbReference type="ARBA" id="ARBA00006068"/>
    </source>
</evidence>
<accession>A0ABN0AFA9</accession>
<sequence>MSSENFRKARDIQPAPTSAPVTTQTGSTAIKTLIAILSVIVLLVSGVGYLTVGRLGGGMSSASNLNLGGDGNGGQGSRNNVDGAVDILLVGSDSRTDAQGNRLSEEELGDLHAGVDDGEENTDTLMVIRVPDDGSRATAVSIPRDTYVHDDEHGNMKINGVYAAHKTAKIDELMAENEAAADGEDAESKQLSEKEIEQAGVDAGRGALLDTIHGLTDIQIDHYAEVGLLGFVLLTDAVDGVDVCLNAPVDDPMSGAKFPAGEQTLDGAEALSFVRQRYGLPRNDLDRIVRQQAYMASLVNKVLSTGTLTSPSKLSKISEAVERSVIIDEDWDVMGFATQMANLAGGNVTFNTIPVTSVDGTGDYGESIVTVDPKQVHQFFEDLAVSETSSEAPAPEEKPEESQDSGDEPVADDISLHVLNAGSVSGMASGLAAWLENTGYTIEETSNAMPGVYAESQIVAANPSDPRAIALSEQLGGLPITANEGLDASSLVVVTADDYSGPIDESATEPETSQSEPDPENTVGTPGGDFGAAEVSPEIDAGGDGPRCVN</sequence>
<keyword evidence="3" id="KW-0472">Membrane</keyword>
<protein>
    <submittedName>
        <fullName evidence="6">Cell envelope-like function transcriptional attenuator common domain protein</fullName>
    </submittedName>
</protein>
<evidence type="ECO:0000313" key="7">
    <source>
        <dbReference type="Proteomes" id="UP000006015"/>
    </source>
</evidence>
<organism evidence="6 7">
    <name type="scientific">Corynebacterium ammoniagenes DSM 20306</name>
    <dbReference type="NCBI Taxonomy" id="649754"/>
    <lineage>
        <taxon>Bacteria</taxon>
        <taxon>Bacillati</taxon>
        <taxon>Actinomycetota</taxon>
        <taxon>Actinomycetes</taxon>
        <taxon>Mycobacteriales</taxon>
        <taxon>Corynebacteriaceae</taxon>
        <taxon>Corynebacterium</taxon>
    </lineage>
</organism>
<dbReference type="EMBL" id="ADNS01000009">
    <property type="protein sequence ID" value="EFG81525.1"/>
    <property type="molecule type" value="Genomic_DNA"/>
</dbReference>
<comment type="similarity">
    <text evidence="1">Belongs to the LytR/CpsA/Psr (LCP) family.</text>
</comment>
<evidence type="ECO:0000259" key="4">
    <source>
        <dbReference type="Pfam" id="PF03816"/>
    </source>
</evidence>
<feature type="region of interest" description="Disordered" evidence="2">
    <location>
        <begin position="385"/>
        <end position="410"/>
    </location>
</feature>
<feature type="domain" description="LytR/CpsA/Psr regulator C-terminal" evidence="5">
    <location>
        <begin position="413"/>
        <end position="499"/>
    </location>
</feature>
<dbReference type="InterPro" id="IPR004474">
    <property type="entry name" value="LytR_CpsA_psr"/>
</dbReference>
<proteinExistence type="inferred from homology"/>
<evidence type="ECO:0000313" key="6">
    <source>
        <dbReference type="EMBL" id="EFG81525.1"/>
    </source>
</evidence>
<dbReference type="Proteomes" id="UP000006015">
    <property type="component" value="Unassembled WGS sequence"/>
</dbReference>
<evidence type="ECO:0000256" key="2">
    <source>
        <dbReference type="SAM" id="MobiDB-lite"/>
    </source>
</evidence>
<dbReference type="Pfam" id="PF03816">
    <property type="entry name" value="LytR_cpsA_psr"/>
    <property type="match status" value="1"/>
</dbReference>
<dbReference type="PANTHER" id="PTHR33392:SF6">
    <property type="entry name" value="POLYISOPRENYL-TEICHOIC ACID--PEPTIDOGLYCAN TEICHOIC ACID TRANSFERASE TAGU"/>
    <property type="match status" value="1"/>
</dbReference>
<feature type="region of interest" description="Disordered" evidence="2">
    <location>
        <begin position="500"/>
        <end position="550"/>
    </location>
</feature>
<keyword evidence="3" id="KW-0812">Transmembrane</keyword>
<dbReference type="InterPro" id="IPR027381">
    <property type="entry name" value="LytR/CpsA/Psr_C"/>
</dbReference>
<comment type="caution">
    <text evidence="6">The sequence shown here is derived from an EMBL/GenBank/DDBJ whole genome shotgun (WGS) entry which is preliminary data.</text>
</comment>
<evidence type="ECO:0000256" key="3">
    <source>
        <dbReference type="SAM" id="Phobius"/>
    </source>
</evidence>
<dbReference type="Gene3D" id="3.40.630.190">
    <property type="entry name" value="LCP protein"/>
    <property type="match status" value="1"/>
</dbReference>